<name>A0A2P2N849_RHIMU</name>
<protein>
    <submittedName>
        <fullName evidence="1">Uncharacterized protein</fullName>
    </submittedName>
</protein>
<sequence>MGPACASTTAASLATSLPRL</sequence>
<dbReference type="AlphaFoldDB" id="A0A2P2N849"/>
<accession>A0A2P2N849</accession>
<dbReference type="EMBL" id="GGEC01058141">
    <property type="protein sequence ID" value="MBX38625.1"/>
    <property type="molecule type" value="Transcribed_RNA"/>
</dbReference>
<organism evidence="1">
    <name type="scientific">Rhizophora mucronata</name>
    <name type="common">Asiatic mangrove</name>
    <dbReference type="NCBI Taxonomy" id="61149"/>
    <lineage>
        <taxon>Eukaryota</taxon>
        <taxon>Viridiplantae</taxon>
        <taxon>Streptophyta</taxon>
        <taxon>Embryophyta</taxon>
        <taxon>Tracheophyta</taxon>
        <taxon>Spermatophyta</taxon>
        <taxon>Magnoliopsida</taxon>
        <taxon>eudicotyledons</taxon>
        <taxon>Gunneridae</taxon>
        <taxon>Pentapetalae</taxon>
        <taxon>rosids</taxon>
        <taxon>fabids</taxon>
        <taxon>Malpighiales</taxon>
        <taxon>Rhizophoraceae</taxon>
        <taxon>Rhizophora</taxon>
    </lineage>
</organism>
<evidence type="ECO:0000313" key="1">
    <source>
        <dbReference type="EMBL" id="MBX38625.1"/>
    </source>
</evidence>
<reference evidence="1" key="1">
    <citation type="submission" date="2018-02" db="EMBL/GenBank/DDBJ databases">
        <title>Rhizophora mucronata_Transcriptome.</title>
        <authorList>
            <person name="Meera S.P."/>
            <person name="Sreeshan A."/>
            <person name="Augustine A."/>
        </authorList>
    </citation>
    <scope>NUCLEOTIDE SEQUENCE</scope>
    <source>
        <tissue evidence="1">Leaf</tissue>
    </source>
</reference>
<proteinExistence type="predicted"/>